<dbReference type="PANTHER" id="PTHR23514:SF13">
    <property type="entry name" value="INNER MEMBRANE PROTEIN YBJJ"/>
    <property type="match status" value="1"/>
</dbReference>
<feature type="transmembrane region" description="Helical" evidence="5">
    <location>
        <begin position="241"/>
        <end position="261"/>
    </location>
</feature>
<feature type="transmembrane region" description="Helical" evidence="5">
    <location>
        <begin position="359"/>
        <end position="377"/>
    </location>
</feature>
<evidence type="ECO:0000313" key="8">
    <source>
        <dbReference type="Proteomes" id="UP001187346"/>
    </source>
</evidence>
<evidence type="ECO:0000256" key="2">
    <source>
        <dbReference type="ARBA" id="ARBA00022692"/>
    </source>
</evidence>
<dbReference type="EMBL" id="JAWMAJ010000036">
    <property type="protein sequence ID" value="MDV7216954.1"/>
    <property type="molecule type" value="Genomic_DNA"/>
</dbReference>
<gene>
    <name evidence="7" type="ORF">R5A26_13470</name>
</gene>
<protein>
    <submittedName>
        <fullName evidence="7">MFS transporter</fullName>
    </submittedName>
</protein>
<keyword evidence="3 5" id="KW-1133">Transmembrane helix</keyword>
<evidence type="ECO:0000256" key="1">
    <source>
        <dbReference type="ARBA" id="ARBA00004651"/>
    </source>
</evidence>
<keyword evidence="2 5" id="KW-0812">Transmembrane</keyword>
<feature type="transmembrane region" description="Helical" evidence="5">
    <location>
        <begin position="273"/>
        <end position="291"/>
    </location>
</feature>
<keyword evidence="4 5" id="KW-0472">Membrane</keyword>
<dbReference type="SUPFAM" id="SSF103473">
    <property type="entry name" value="MFS general substrate transporter"/>
    <property type="match status" value="1"/>
</dbReference>
<dbReference type="PANTHER" id="PTHR23514">
    <property type="entry name" value="BYPASS OF STOP CODON PROTEIN 6"/>
    <property type="match status" value="1"/>
</dbReference>
<proteinExistence type="predicted"/>
<dbReference type="RefSeq" id="WP_317771393.1">
    <property type="nucleotide sequence ID" value="NZ_JAWMAJ010000036.1"/>
</dbReference>
<sequence>MTATAVPSDLRARLAVSLVFVILGCTQGSWMARIPAIRDQVGLDTARWGVVSSASAVGDLVALTLVTLLIGRVSTRLLCLSATGLVLLNAPVLAGASALPALVLGLAVWGLSATFLNTPVNALAVAVERAHGSPLMSRFHASFSCGVLAGGAIGTLAAAGGVPPGVQLAVSSTALGVLLLVLGGRLPDEEVTTERHRRSLRQRFTPQLVLLAAVAFLASFVEGAASQWSSVFTADYLDEGAALGAATYTCFTVAILVGRLVGDRFVARWGRRVFVQVSLLTVVLGAGVGLVHPGLPYALAGFTVVGLGLACVLPAVFALAGRQPEVPPGEAVSVITIGQWPGFLLAGPVVGLLAGATSLRLALASLAVAGLGAAVLTRRISMA</sequence>
<feature type="transmembrane region" description="Helical" evidence="5">
    <location>
        <begin position="50"/>
        <end position="70"/>
    </location>
</feature>
<dbReference type="InterPro" id="IPR051788">
    <property type="entry name" value="MFS_Transporter"/>
</dbReference>
<feature type="transmembrane region" description="Helical" evidence="5">
    <location>
        <begin position="165"/>
        <end position="183"/>
    </location>
</feature>
<reference evidence="7 8" key="1">
    <citation type="submission" date="2023-10" db="EMBL/GenBank/DDBJ databases">
        <title>Characterization of rhizosphere-enriched actinobacteria from wheat plants lab-grown on chernevaya soil.</title>
        <authorList>
            <person name="Tikhonova E.N."/>
            <person name="Konopkin A."/>
            <person name="Kravchenko I.K."/>
        </authorList>
    </citation>
    <scope>NUCLEOTIDE SEQUENCE [LARGE SCALE GENOMIC DNA]</scope>
    <source>
        <strain evidence="7 8">RR29</strain>
    </source>
</reference>
<organism evidence="7 8">
    <name type="scientific">Streptomyces prunicolor</name>
    <dbReference type="NCBI Taxonomy" id="67348"/>
    <lineage>
        <taxon>Bacteria</taxon>
        <taxon>Bacillati</taxon>
        <taxon>Actinomycetota</taxon>
        <taxon>Actinomycetes</taxon>
        <taxon>Kitasatosporales</taxon>
        <taxon>Streptomycetaceae</taxon>
        <taxon>Streptomyces</taxon>
    </lineage>
</organism>
<feature type="transmembrane region" description="Helical" evidence="5">
    <location>
        <begin position="204"/>
        <end position="221"/>
    </location>
</feature>
<dbReference type="Proteomes" id="UP001187346">
    <property type="component" value="Unassembled WGS sequence"/>
</dbReference>
<evidence type="ECO:0000256" key="3">
    <source>
        <dbReference type="ARBA" id="ARBA00022989"/>
    </source>
</evidence>
<evidence type="ECO:0000256" key="4">
    <source>
        <dbReference type="ARBA" id="ARBA00023136"/>
    </source>
</evidence>
<dbReference type="PROSITE" id="PS50850">
    <property type="entry name" value="MFS"/>
    <property type="match status" value="1"/>
</dbReference>
<comment type="subcellular location">
    <subcellularLocation>
        <location evidence="1">Cell membrane</location>
        <topology evidence="1">Multi-pass membrane protein</topology>
    </subcellularLocation>
</comment>
<feature type="transmembrane region" description="Helical" evidence="5">
    <location>
        <begin position="139"/>
        <end position="159"/>
    </location>
</feature>
<feature type="transmembrane region" description="Helical" evidence="5">
    <location>
        <begin position="102"/>
        <end position="127"/>
    </location>
</feature>
<evidence type="ECO:0000256" key="5">
    <source>
        <dbReference type="SAM" id="Phobius"/>
    </source>
</evidence>
<name>A0ABU4F8N4_9ACTN</name>
<keyword evidence="8" id="KW-1185">Reference proteome</keyword>
<feature type="domain" description="Major facilitator superfamily (MFS) profile" evidence="6">
    <location>
        <begin position="207"/>
        <end position="383"/>
    </location>
</feature>
<dbReference type="InterPro" id="IPR036259">
    <property type="entry name" value="MFS_trans_sf"/>
</dbReference>
<dbReference type="Gene3D" id="1.20.1250.20">
    <property type="entry name" value="MFS general substrate transporter like domains"/>
    <property type="match status" value="1"/>
</dbReference>
<feature type="transmembrane region" description="Helical" evidence="5">
    <location>
        <begin position="297"/>
        <end position="319"/>
    </location>
</feature>
<dbReference type="CDD" id="cd17393">
    <property type="entry name" value="MFS_MosC_like"/>
    <property type="match status" value="1"/>
</dbReference>
<dbReference type="InterPro" id="IPR020846">
    <property type="entry name" value="MFS_dom"/>
</dbReference>
<feature type="transmembrane region" description="Helical" evidence="5">
    <location>
        <begin position="331"/>
        <end position="353"/>
    </location>
</feature>
<dbReference type="InterPro" id="IPR011701">
    <property type="entry name" value="MFS"/>
</dbReference>
<comment type="caution">
    <text evidence="7">The sequence shown here is derived from an EMBL/GenBank/DDBJ whole genome shotgun (WGS) entry which is preliminary data.</text>
</comment>
<dbReference type="Pfam" id="PF07690">
    <property type="entry name" value="MFS_1"/>
    <property type="match status" value="1"/>
</dbReference>
<feature type="transmembrane region" description="Helical" evidence="5">
    <location>
        <begin position="77"/>
        <end position="96"/>
    </location>
</feature>
<feature type="transmembrane region" description="Helical" evidence="5">
    <location>
        <begin position="12"/>
        <end position="30"/>
    </location>
</feature>
<evidence type="ECO:0000259" key="6">
    <source>
        <dbReference type="PROSITE" id="PS50850"/>
    </source>
</evidence>
<accession>A0ABU4F8N4</accession>
<evidence type="ECO:0000313" key="7">
    <source>
        <dbReference type="EMBL" id="MDV7216954.1"/>
    </source>
</evidence>